<dbReference type="OrthoDB" id="9798191at2"/>
<dbReference type="AlphaFoldDB" id="L0EBX4"/>
<proteinExistence type="inferred from homology"/>
<feature type="chain" id="PRO_5038630957" evidence="4">
    <location>
        <begin position="21"/>
        <end position="435"/>
    </location>
</feature>
<dbReference type="GO" id="GO:0042956">
    <property type="term" value="P:maltodextrin transmembrane transport"/>
    <property type="evidence" value="ECO:0007669"/>
    <property type="project" value="TreeGrafter"/>
</dbReference>
<dbReference type="EMBL" id="CP003255">
    <property type="protein sequence ID" value="AGA56675.1"/>
    <property type="molecule type" value="Genomic_DNA"/>
</dbReference>
<dbReference type="GO" id="GO:0055052">
    <property type="term" value="C:ATP-binding cassette (ABC) transporter complex, substrate-binding subunit-containing"/>
    <property type="evidence" value="ECO:0007669"/>
    <property type="project" value="TreeGrafter"/>
</dbReference>
<comment type="similarity">
    <text evidence="1">Belongs to the bacterial solute-binding protein 1 family.</text>
</comment>
<dbReference type="PROSITE" id="PS51257">
    <property type="entry name" value="PROKAR_LIPOPROTEIN"/>
    <property type="match status" value="1"/>
</dbReference>
<evidence type="ECO:0000313" key="6">
    <source>
        <dbReference type="Proteomes" id="UP000010795"/>
    </source>
</evidence>
<dbReference type="GO" id="GO:1901982">
    <property type="term" value="F:maltose binding"/>
    <property type="evidence" value="ECO:0007669"/>
    <property type="project" value="TreeGrafter"/>
</dbReference>
<organism evidence="5 6">
    <name type="scientific">Thermobacillus composti (strain DSM 18247 / JCM 13945 / KWC4)</name>
    <dbReference type="NCBI Taxonomy" id="717605"/>
    <lineage>
        <taxon>Bacteria</taxon>
        <taxon>Bacillati</taxon>
        <taxon>Bacillota</taxon>
        <taxon>Bacilli</taxon>
        <taxon>Bacillales</taxon>
        <taxon>Paenibacillaceae</taxon>
        <taxon>Thermobacillus</taxon>
    </lineage>
</organism>
<dbReference type="GO" id="GO:0015768">
    <property type="term" value="P:maltose transport"/>
    <property type="evidence" value="ECO:0007669"/>
    <property type="project" value="TreeGrafter"/>
</dbReference>
<evidence type="ECO:0000256" key="3">
    <source>
        <dbReference type="ARBA" id="ARBA00022729"/>
    </source>
</evidence>
<name>L0EBX4_THECK</name>
<evidence type="ECO:0000256" key="1">
    <source>
        <dbReference type="ARBA" id="ARBA00008520"/>
    </source>
</evidence>
<dbReference type="InterPro" id="IPR006059">
    <property type="entry name" value="SBP"/>
</dbReference>
<dbReference type="KEGG" id="tco:Theco_0458"/>
<protein>
    <submittedName>
        <fullName evidence="5">ABC-type sugar transport system, periplasmic component</fullName>
    </submittedName>
</protein>
<reference evidence="6" key="1">
    <citation type="submission" date="2012-01" db="EMBL/GenBank/DDBJ databases">
        <title>Complete sequence of chromosome of Thermobacillus composti KWC4.</title>
        <authorList>
            <person name="Lucas S."/>
            <person name="Han J."/>
            <person name="Lapidus A."/>
            <person name="Cheng J.-F."/>
            <person name="Goodwin L."/>
            <person name="Pitluck S."/>
            <person name="Peters L."/>
            <person name="Ovchinnikova G."/>
            <person name="Teshima H."/>
            <person name="Detter J.C."/>
            <person name="Han C."/>
            <person name="Tapia R."/>
            <person name="Land M."/>
            <person name="Hauser L."/>
            <person name="Kyrpides N."/>
            <person name="Ivanova N."/>
            <person name="Pagani I."/>
            <person name="Anderson I."/>
            <person name="Woyke T."/>
        </authorList>
    </citation>
    <scope>NUCLEOTIDE SEQUENCE [LARGE SCALE GENOMIC DNA]</scope>
    <source>
        <strain evidence="6">DSM 18247 / JCM 13945 / KWC4</strain>
    </source>
</reference>
<evidence type="ECO:0000313" key="5">
    <source>
        <dbReference type="EMBL" id="AGA56675.1"/>
    </source>
</evidence>
<dbReference type="Pfam" id="PF01547">
    <property type="entry name" value="SBP_bac_1"/>
    <property type="match status" value="1"/>
</dbReference>
<keyword evidence="2" id="KW-0813">Transport</keyword>
<keyword evidence="5" id="KW-0762">Sugar transport</keyword>
<keyword evidence="3 4" id="KW-0732">Signal</keyword>
<sequence>MKKSSLVVASLLLLMSVLLAACGGSNADNGNSSSSSSQGGGEGEKAREVTLKLFIPQPRLKDEYDAFIQKFVEKEKAEKNIDVKIQLEMPNADNAPQILKTRLASNDAPDVFTVHAINEIPTFYKAGYLEDLSDQPFVDKLLDSVKESVTIDGKVVGVPMETLMWGYLYNKKIFADLGLTPPTTISEMKETIEILKQNNITPFLLTYKEAWMPQLFVPLTVGALTNSENEDFIDRMYQDNGSFSEMKGMFEIIDLVNANGTDRAMEIGPDEGSAQFAEGKAAMWVNGPWHAETILSADENFEIGVAPLPVNDNPEATMINLSTSTTFVVSPESKNKDVALDFINFILDDEVTNEFYQSLKFNPVAKNHTFESYPWVNDAAEFVKAGKAYQDPSIPQAVKDESGKVLQAYYTGQAKQDDVISSLDKAWKDFNKINK</sequence>
<dbReference type="RefSeq" id="WP_015253439.1">
    <property type="nucleotide sequence ID" value="NC_019897.1"/>
</dbReference>
<dbReference type="SUPFAM" id="SSF53850">
    <property type="entry name" value="Periplasmic binding protein-like II"/>
    <property type="match status" value="1"/>
</dbReference>
<feature type="signal peptide" evidence="4">
    <location>
        <begin position="1"/>
        <end position="20"/>
    </location>
</feature>
<dbReference type="PANTHER" id="PTHR30061:SF50">
    <property type="entry name" value="MALTOSE_MALTODEXTRIN-BINDING PERIPLASMIC PROTEIN"/>
    <property type="match status" value="1"/>
</dbReference>
<evidence type="ECO:0000256" key="2">
    <source>
        <dbReference type="ARBA" id="ARBA00022448"/>
    </source>
</evidence>
<dbReference type="PANTHER" id="PTHR30061">
    <property type="entry name" value="MALTOSE-BINDING PERIPLASMIC PROTEIN"/>
    <property type="match status" value="1"/>
</dbReference>
<dbReference type="Proteomes" id="UP000010795">
    <property type="component" value="Chromosome"/>
</dbReference>
<dbReference type="Gene3D" id="3.40.190.10">
    <property type="entry name" value="Periplasmic binding protein-like II"/>
    <property type="match status" value="2"/>
</dbReference>
<accession>L0EBX4</accession>
<keyword evidence="6" id="KW-1185">Reference proteome</keyword>
<evidence type="ECO:0000256" key="4">
    <source>
        <dbReference type="SAM" id="SignalP"/>
    </source>
</evidence>
<dbReference type="STRING" id="717605.Theco_0458"/>
<dbReference type="HOGENOM" id="CLU_031285_12_3_9"/>
<gene>
    <name evidence="5" type="ordered locus">Theco_0458</name>
</gene>
<dbReference type="eggNOG" id="COG1653">
    <property type="taxonomic scope" value="Bacteria"/>
</dbReference>